<evidence type="ECO:0000313" key="2">
    <source>
        <dbReference type="EMBL" id="KAH3689263.1"/>
    </source>
</evidence>
<name>A0A9D3XXT9_DREPO</name>
<proteinExistence type="predicted"/>
<sequence length="76" mass="8590">MTDEEAGNQFKSREDEEAADFLAQLVHNNSNDSSGLTSKKDSNKRKAMPIITAKLPKNLRFAKYKTGPDFNWKQAD</sequence>
<reference evidence="2" key="1">
    <citation type="journal article" date="2019" name="bioRxiv">
        <title>The Genome of the Zebra Mussel, Dreissena polymorpha: A Resource for Invasive Species Research.</title>
        <authorList>
            <person name="McCartney M.A."/>
            <person name="Auch B."/>
            <person name="Kono T."/>
            <person name="Mallez S."/>
            <person name="Zhang Y."/>
            <person name="Obille A."/>
            <person name="Becker A."/>
            <person name="Abrahante J.E."/>
            <person name="Garbe J."/>
            <person name="Badalamenti J.P."/>
            <person name="Herman A."/>
            <person name="Mangelson H."/>
            <person name="Liachko I."/>
            <person name="Sullivan S."/>
            <person name="Sone E.D."/>
            <person name="Koren S."/>
            <person name="Silverstein K.A.T."/>
            <person name="Beckman K.B."/>
            <person name="Gohl D.M."/>
        </authorList>
    </citation>
    <scope>NUCLEOTIDE SEQUENCE</scope>
    <source>
        <strain evidence="2">Duluth1</strain>
        <tissue evidence="2">Whole animal</tissue>
    </source>
</reference>
<dbReference type="EMBL" id="JAIWYP010000129">
    <property type="protein sequence ID" value="KAH3689263.1"/>
    <property type="molecule type" value="Genomic_DNA"/>
</dbReference>
<accession>A0A9D3XXT9</accession>
<evidence type="ECO:0000256" key="1">
    <source>
        <dbReference type="SAM" id="MobiDB-lite"/>
    </source>
</evidence>
<feature type="compositionally biased region" description="Polar residues" evidence="1">
    <location>
        <begin position="26"/>
        <end position="37"/>
    </location>
</feature>
<comment type="caution">
    <text evidence="2">The sequence shown here is derived from an EMBL/GenBank/DDBJ whole genome shotgun (WGS) entry which is preliminary data.</text>
</comment>
<gene>
    <name evidence="2" type="ORF">DPMN_192493</name>
</gene>
<dbReference type="Proteomes" id="UP000828390">
    <property type="component" value="Unassembled WGS sequence"/>
</dbReference>
<keyword evidence="3" id="KW-1185">Reference proteome</keyword>
<reference evidence="2" key="2">
    <citation type="submission" date="2020-11" db="EMBL/GenBank/DDBJ databases">
        <authorList>
            <person name="McCartney M.A."/>
            <person name="Auch B."/>
            <person name="Kono T."/>
            <person name="Mallez S."/>
            <person name="Becker A."/>
            <person name="Gohl D.M."/>
            <person name="Silverstein K.A.T."/>
            <person name="Koren S."/>
            <person name="Bechman K.B."/>
            <person name="Herman A."/>
            <person name="Abrahante J.E."/>
            <person name="Garbe J."/>
        </authorList>
    </citation>
    <scope>NUCLEOTIDE SEQUENCE</scope>
    <source>
        <strain evidence="2">Duluth1</strain>
        <tissue evidence="2">Whole animal</tissue>
    </source>
</reference>
<organism evidence="2 3">
    <name type="scientific">Dreissena polymorpha</name>
    <name type="common">Zebra mussel</name>
    <name type="synonym">Mytilus polymorpha</name>
    <dbReference type="NCBI Taxonomy" id="45954"/>
    <lineage>
        <taxon>Eukaryota</taxon>
        <taxon>Metazoa</taxon>
        <taxon>Spiralia</taxon>
        <taxon>Lophotrochozoa</taxon>
        <taxon>Mollusca</taxon>
        <taxon>Bivalvia</taxon>
        <taxon>Autobranchia</taxon>
        <taxon>Heteroconchia</taxon>
        <taxon>Euheterodonta</taxon>
        <taxon>Imparidentia</taxon>
        <taxon>Neoheterodontei</taxon>
        <taxon>Myida</taxon>
        <taxon>Dreissenoidea</taxon>
        <taxon>Dreissenidae</taxon>
        <taxon>Dreissena</taxon>
    </lineage>
</organism>
<protein>
    <submittedName>
        <fullName evidence="2">Uncharacterized protein</fullName>
    </submittedName>
</protein>
<feature type="region of interest" description="Disordered" evidence="1">
    <location>
        <begin position="1"/>
        <end position="51"/>
    </location>
</feature>
<evidence type="ECO:0000313" key="3">
    <source>
        <dbReference type="Proteomes" id="UP000828390"/>
    </source>
</evidence>
<dbReference type="AlphaFoldDB" id="A0A9D3XXT9"/>